<comment type="caution">
    <text evidence="7">The sequence shown here is derived from an EMBL/GenBank/DDBJ whole genome shotgun (WGS) entry which is preliminary data.</text>
</comment>
<gene>
    <name evidence="7" type="ORF">C1SCF055_LOCUS3350</name>
</gene>
<dbReference type="PANTHER" id="PTHR46726:SF1">
    <property type="entry name" value="TWO-PORE CALCIUM CHANNEL 3"/>
    <property type="match status" value="1"/>
</dbReference>
<dbReference type="SUPFAM" id="SSF81324">
    <property type="entry name" value="Voltage-gated potassium channels"/>
    <property type="match status" value="1"/>
</dbReference>
<proteinExistence type="predicted"/>
<keyword evidence="10" id="KW-1185">Reference proteome</keyword>
<keyword evidence="4 5" id="KW-0472">Membrane</keyword>
<evidence type="ECO:0000313" key="7">
    <source>
        <dbReference type="EMBL" id="CAI3974988.1"/>
    </source>
</evidence>
<keyword evidence="9" id="KW-0813">Transport</keyword>
<dbReference type="GO" id="GO:0016020">
    <property type="term" value="C:membrane"/>
    <property type="evidence" value="ECO:0007669"/>
    <property type="project" value="UniProtKB-SubCell"/>
</dbReference>
<feature type="transmembrane region" description="Helical" evidence="5">
    <location>
        <begin position="390"/>
        <end position="419"/>
    </location>
</feature>
<keyword evidence="2 5" id="KW-0812">Transmembrane</keyword>
<name>A0A9P1FG57_9DINO</name>
<dbReference type="Proteomes" id="UP001152797">
    <property type="component" value="Unassembled WGS sequence"/>
</dbReference>
<evidence type="ECO:0000256" key="4">
    <source>
        <dbReference type="ARBA" id="ARBA00023136"/>
    </source>
</evidence>
<evidence type="ECO:0000259" key="6">
    <source>
        <dbReference type="Pfam" id="PF00520"/>
    </source>
</evidence>
<organism evidence="7">
    <name type="scientific">Cladocopium goreaui</name>
    <dbReference type="NCBI Taxonomy" id="2562237"/>
    <lineage>
        <taxon>Eukaryota</taxon>
        <taxon>Sar</taxon>
        <taxon>Alveolata</taxon>
        <taxon>Dinophyceae</taxon>
        <taxon>Suessiales</taxon>
        <taxon>Symbiodiniaceae</taxon>
        <taxon>Cladocopium</taxon>
    </lineage>
</organism>
<keyword evidence="9" id="KW-0407">Ion channel</keyword>
<evidence type="ECO:0000256" key="3">
    <source>
        <dbReference type="ARBA" id="ARBA00022989"/>
    </source>
</evidence>
<evidence type="ECO:0000313" key="10">
    <source>
        <dbReference type="Proteomes" id="UP001152797"/>
    </source>
</evidence>
<feature type="transmembrane region" description="Helical" evidence="5">
    <location>
        <begin position="302"/>
        <end position="322"/>
    </location>
</feature>
<dbReference type="Pfam" id="PF00520">
    <property type="entry name" value="Ion_trans"/>
    <property type="match status" value="1"/>
</dbReference>
<evidence type="ECO:0000256" key="1">
    <source>
        <dbReference type="ARBA" id="ARBA00004141"/>
    </source>
</evidence>
<dbReference type="EMBL" id="CAMXCT020000173">
    <property type="protein sequence ID" value="CAL1128363.1"/>
    <property type="molecule type" value="Genomic_DNA"/>
</dbReference>
<evidence type="ECO:0000256" key="2">
    <source>
        <dbReference type="ARBA" id="ARBA00022692"/>
    </source>
</evidence>
<accession>A0A9P1FG57</accession>
<feature type="transmembrane region" description="Helical" evidence="5">
    <location>
        <begin position="223"/>
        <end position="253"/>
    </location>
</feature>
<reference evidence="7" key="1">
    <citation type="submission" date="2022-10" db="EMBL/GenBank/DDBJ databases">
        <authorList>
            <person name="Chen Y."/>
            <person name="Dougan E. K."/>
            <person name="Chan C."/>
            <person name="Rhodes N."/>
            <person name="Thang M."/>
        </authorList>
    </citation>
    <scope>NUCLEOTIDE SEQUENCE</scope>
</reference>
<feature type="transmembrane region" description="Helical" evidence="5">
    <location>
        <begin position="77"/>
        <end position="95"/>
    </location>
</feature>
<feature type="domain" description="Ion transport" evidence="6">
    <location>
        <begin position="75"/>
        <end position="329"/>
    </location>
</feature>
<sequence>MQEELVLDTGTPKISMFKSNPTQAVSSSHAGVELEAFADVSSKIPNHRKPYGLAFMNVDSQPSFSTAVMARVLRHPCFDVVMCTVIFLNTIVFAFEAQYRGLMLEGLLGFKGASPRSEETYWLGAEDAFDTLELFFGIIYTVEVVFKVCVLGRQFCLDAWNWIDTAIVASWLVSKVIGQAMVVNSQVLRLVRMFRLMRLLKLVRRIQQFDHLFMMTTAIRRSFGILAWTSAVLFLVHMLLALLVQQSLFYFYFGADGVTIEDKNQIFEYFGTFTRSLLTFFELTLANFAVPTRIMVEKVNEWCMVFCILHKLTVGFAVVGVINGVLMQETFKVAQADDLVMLRTRQKAVATHVDKMRQFFEEAPMFGARFTDPMWICRQENLGLMTFNGIYLYIYIYSYVYKLYIYICICICMYTYIYICI</sequence>
<keyword evidence="9" id="KW-0406">Ion transport</keyword>
<dbReference type="EMBL" id="CAMXCT010000173">
    <property type="protein sequence ID" value="CAI3974988.1"/>
    <property type="molecule type" value="Genomic_DNA"/>
</dbReference>
<dbReference type="InterPro" id="IPR005821">
    <property type="entry name" value="Ion_trans_dom"/>
</dbReference>
<evidence type="ECO:0000313" key="8">
    <source>
        <dbReference type="EMBL" id="CAL1128363.1"/>
    </source>
</evidence>
<evidence type="ECO:0000256" key="5">
    <source>
        <dbReference type="SAM" id="Phobius"/>
    </source>
</evidence>
<evidence type="ECO:0000313" key="9">
    <source>
        <dbReference type="EMBL" id="CAL4762300.1"/>
    </source>
</evidence>
<feature type="transmembrane region" description="Helical" evidence="5">
    <location>
        <begin position="168"/>
        <end position="191"/>
    </location>
</feature>
<dbReference type="InterPro" id="IPR027359">
    <property type="entry name" value="Volt_channel_dom_sf"/>
</dbReference>
<dbReference type="EMBL" id="CAMXCT030000173">
    <property type="protein sequence ID" value="CAL4762300.1"/>
    <property type="molecule type" value="Genomic_DNA"/>
</dbReference>
<protein>
    <submittedName>
        <fullName evidence="9">Sodium channel protein type 11 subunit alpha (NaN) (Sensory neuron sodium channel 2) (Sodium channel protein type XI subunit alpha) (Voltage-gated sodium channel subunit alpha Nav1.9)</fullName>
    </submittedName>
</protein>
<comment type="subcellular location">
    <subcellularLocation>
        <location evidence="1">Membrane</location>
        <topology evidence="1">Multi-pass membrane protein</topology>
    </subcellularLocation>
</comment>
<dbReference type="PANTHER" id="PTHR46726">
    <property type="entry name" value="TWO PORE CHANNEL 3"/>
    <property type="match status" value="1"/>
</dbReference>
<dbReference type="GO" id="GO:0005216">
    <property type="term" value="F:monoatomic ion channel activity"/>
    <property type="evidence" value="ECO:0007669"/>
    <property type="project" value="InterPro"/>
</dbReference>
<reference evidence="8" key="2">
    <citation type="submission" date="2024-04" db="EMBL/GenBank/DDBJ databases">
        <authorList>
            <person name="Chen Y."/>
            <person name="Shah S."/>
            <person name="Dougan E. K."/>
            <person name="Thang M."/>
            <person name="Chan C."/>
        </authorList>
    </citation>
    <scope>NUCLEOTIDE SEQUENCE [LARGE SCALE GENOMIC DNA]</scope>
</reference>
<dbReference type="AlphaFoldDB" id="A0A9P1FG57"/>
<keyword evidence="3 5" id="KW-1133">Transmembrane helix</keyword>
<dbReference type="Gene3D" id="1.20.120.350">
    <property type="entry name" value="Voltage-gated potassium channels. Chain C"/>
    <property type="match status" value="1"/>
</dbReference>